<proteinExistence type="inferred from homology"/>
<keyword evidence="6 7" id="KW-0472">Membrane</keyword>
<reference evidence="8 9" key="1">
    <citation type="journal article" date="2018" name="MBio">
        <title>Comparative Genomics Reveals the Core Gene Toolbox for the Fungus-Insect Symbiosis.</title>
        <authorList>
            <person name="Wang Y."/>
            <person name="Stata M."/>
            <person name="Wang W."/>
            <person name="Stajich J.E."/>
            <person name="White M.M."/>
            <person name="Moncalvo J.M."/>
        </authorList>
    </citation>
    <scope>NUCLEOTIDE SEQUENCE [LARGE SCALE GENOMIC DNA]</scope>
    <source>
        <strain evidence="8 9">AUS-77-4</strain>
    </source>
</reference>
<evidence type="ECO:0008006" key="10">
    <source>
        <dbReference type="Google" id="ProtNLM"/>
    </source>
</evidence>
<feature type="transmembrane region" description="Helical" evidence="7">
    <location>
        <begin position="132"/>
        <end position="159"/>
    </location>
</feature>
<keyword evidence="3" id="KW-0813">Transport</keyword>
<protein>
    <recommendedName>
        <fullName evidence="10">Iron permease FTR1</fullName>
    </recommendedName>
</protein>
<comment type="subcellular location">
    <subcellularLocation>
        <location evidence="1">Membrane</location>
        <topology evidence="1">Multi-pass membrane protein</topology>
    </subcellularLocation>
</comment>
<sequence length="318" mass="35525">MAIFNVPIFFVIMREAIEASLIISVMLSFITKIGIQEKLHARRLKRQVIFGTIIGFVLTAIIGGVLIYLFYRFSQNIWKNHEDLWEGIFSLISSIVLGIVGYYFMQLQTLVHKIQLKLSKNMAETSNNAGGGYSFLVLSFLTIIREGVEAILLISGVAISATAKSIPLSVICGVAVGIFFGFLIFYFGKRMSVYAFIVASTVLLYLMGSAMFSNSIKFLESYVFGRETSIDADTGYIFQINKSVWMLNCCNPNDPGNGGYQIFQALLGWTNNATIGTILGYISYWAVVSIFYIYKGILLKREIVKKSNPLRITTALNE</sequence>
<dbReference type="PANTHER" id="PTHR31632:SF2">
    <property type="entry name" value="PLASMA MEMBRANE IRON PERMEASE"/>
    <property type="match status" value="1"/>
</dbReference>
<evidence type="ECO:0000256" key="3">
    <source>
        <dbReference type="ARBA" id="ARBA00022496"/>
    </source>
</evidence>
<feature type="transmembrane region" description="Helical" evidence="7">
    <location>
        <begin position="48"/>
        <end position="71"/>
    </location>
</feature>
<feature type="transmembrane region" description="Helical" evidence="7">
    <location>
        <begin position="193"/>
        <end position="212"/>
    </location>
</feature>
<dbReference type="EMBL" id="MBFT01000495">
    <property type="protein sequence ID" value="PVU90171.1"/>
    <property type="molecule type" value="Genomic_DNA"/>
</dbReference>
<keyword evidence="9" id="KW-1185">Reference proteome</keyword>
<keyword evidence="3" id="KW-0406">Ion transport</keyword>
<dbReference type="GO" id="GO:0033573">
    <property type="term" value="C:high-affinity iron permease complex"/>
    <property type="evidence" value="ECO:0007669"/>
    <property type="project" value="InterPro"/>
</dbReference>
<dbReference type="GO" id="GO:0015093">
    <property type="term" value="F:ferrous iron transmembrane transporter activity"/>
    <property type="evidence" value="ECO:0007669"/>
    <property type="project" value="TreeGrafter"/>
</dbReference>
<feature type="transmembrane region" description="Helical" evidence="7">
    <location>
        <begin position="91"/>
        <end position="111"/>
    </location>
</feature>
<dbReference type="InterPro" id="IPR004923">
    <property type="entry name" value="FTR1/Fip1/EfeU"/>
</dbReference>
<evidence type="ECO:0000256" key="1">
    <source>
        <dbReference type="ARBA" id="ARBA00004141"/>
    </source>
</evidence>
<name>A0A2T9YCW6_9FUNG</name>
<evidence type="ECO:0000256" key="2">
    <source>
        <dbReference type="ARBA" id="ARBA00008333"/>
    </source>
</evidence>
<dbReference type="STRING" id="61424.A0A2T9YCW6"/>
<evidence type="ECO:0000256" key="5">
    <source>
        <dbReference type="ARBA" id="ARBA00022989"/>
    </source>
</evidence>
<keyword evidence="3" id="KW-0408">Iron</keyword>
<keyword evidence="3" id="KW-0410">Iron transport</keyword>
<dbReference type="AlphaFoldDB" id="A0A2T9YCW6"/>
<evidence type="ECO:0000313" key="8">
    <source>
        <dbReference type="EMBL" id="PVU90171.1"/>
    </source>
</evidence>
<feature type="transmembrane region" description="Helical" evidence="7">
    <location>
        <begin position="165"/>
        <end position="186"/>
    </location>
</feature>
<gene>
    <name evidence="8" type="ORF">BB559_004748</name>
</gene>
<comment type="caution">
    <text evidence="8">The sequence shown here is derived from an EMBL/GenBank/DDBJ whole genome shotgun (WGS) entry which is preliminary data.</text>
</comment>
<evidence type="ECO:0000256" key="7">
    <source>
        <dbReference type="SAM" id="Phobius"/>
    </source>
</evidence>
<dbReference type="Proteomes" id="UP000245699">
    <property type="component" value="Unassembled WGS sequence"/>
</dbReference>
<dbReference type="PANTHER" id="PTHR31632">
    <property type="entry name" value="IRON TRANSPORTER FTH1"/>
    <property type="match status" value="1"/>
</dbReference>
<feature type="transmembrane region" description="Helical" evidence="7">
    <location>
        <begin position="273"/>
        <end position="294"/>
    </location>
</feature>
<dbReference type="Pfam" id="PF03239">
    <property type="entry name" value="FTR1"/>
    <property type="match status" value="1"/>
</dbReference>
<feature type="transmembrane region" description="Helical" evidence="7">
    <location>
        <begin position="6"/>
        <end position="27"/>
    </location>
</feature>
<evidence type="ECO:0000256" key="4">
    <source>
        <dbReference type="ARBA" id="ARBA00022692"/>
    </source>
</evidence>
<organism evidence="8 9">
    <name type="scientific">Furculomyces boomerangus</name>
    <dbReference type="NCBI Taxonomy" id="61424"/>
    <lineage>
        <taxon>Eukaryota</taxon>
        <taxon>Fungi</taxon>
        <taxon>Fungi incertae sedis</taxon>
        <taxon>Zoopagomycota</taxon>
        <taxon>Kickxellomycotina</taxon>
        <taxon>Harpellomycetes</taxon>
        <taxon>Harpellales</taxon>
        <taxon>Harpellaceae</taxon>
        <taxon>Furculomyces</taxon>
    </lineage>
</organism>
<evidence type="ECO:0000256" key="6">
    <source>
        <dbReference type="ARBA" id="ARBA00023136"/>
    </source>
</evidence>
<accession>A0A2T9YCW6</accession>
<comment type="similarity">
    <text evidence="2">Belongs to the oxidase-dependent Fe transporter (OFeT) (TC 9.A.10.1) family.</text>
</comment>
<dbReference type="OrthoDB" id="4364at2759"/>
<keyword evidence="4 7" id="KW-0812">Transmembrane</keyword>
<evidence type="ECO:0000313" key="9">
    <source>
        <dbReference type="Proteomes" id="UP000245699"/>
    </source>
</evidence>
<keyword evidence="5 7" id="KW-1133">Transmembrane helix</keyword>